<dbReference type="OrthoDB" id="9781780at2"/>
<feature type="transmembrane region" description="Helical" evidence="6">
    <location>
        <begin position="595"/>
        <end position="617"/>
    </location>
</feature>
<gene>
    <name evidence="8" type="primary">bceB_2</name>
    <name evidence="8" type="ORF">IMSAGC017_01525</name>
    <name evidence="9" type="ORF">SAMN04489758_11414</name>
</gene>
<comment type="subcellular location">
    <subcellularLocation>
        <location evidence="1 6">Cell membrane</location>
        <topology evidence="1 6">Multi-pass membrane protein</topology>
    </subcellularLocation>
</comment>
<dbReference type="RefSeq" id="WP_092353822.1">
    <property type="nucleotide sequence ID" value="NZ_BLMI01000184.1"/>
</dbReference>
<dbReference type="Pfam" id="PF02687">
    <property type="entry name" value="FtsX"/>
    <property type="match status" value="1"/>
</dbReference>
<dbReference type="EMBL" id="FOIN01000014">
    <property type="protein sequence ID" value="SET48511.1"/>
    <property type="molecule type" value="Genomic_DNA"/>
</dbReference>
<proteinExistence type="inferred from homology"/>
<dbReference type="AlphaFoldDB" id="A0A1I0ET23"/>
<feature type="transmembrane region" description="Helical" evidence="6">
    <location>
        <begin position="20"/>
        <end position="38"/>
    </location>
</feature>
<feature type="transmembrane region" description="Helical" evidence="6">
    <location>
        <begin position="58"/>
        <end position="84"/>
    </location>
</feature>
<evidence type="ECO:0000313" key="11">
    <source>
        <dbReference type="Proteomes" id="UP000490821"/>
    </source>
</evidence>
<dbReference type="PANTHER" id="PTHR46795">
    <property type="entry name" value="ABC TRANSPORTER PERMEASE-RELATED-RELATED"/>
    <property type="match status" value="1"/>
</dbReference>
<dbReference type="PIRSF" id="PIRSF018968">
    <property type="entry name" value="ABC_permease_BceB"/>
    <property type="match status" value="1"/>
</dbReference>
<reference evidence="10" key="2">
    <citation type="submission" date="2016-10" db="EMBL/GenBank/DDBJ databases">
        <authorList>
            <person name="Varghese N."/>
            <person name="Submissions S."/>
        </authorList>
    </citation>
    <scope>NUCLEOTIDE SEQUENCE [LARGE SCALE GENOMIC DNA]</scope>
    <source>
        <strain evidence="10">DSM 1551</strain>
    </source>
</reference>
<dbReference type="InterPro" id="IPR052536">
    <property type="entry name" value="ABC-4_Integral_Memb_Prot"/>
</dbReference>
<sequence>MKLFSLALRNIKKSIKDYSIYFITLVIAVAIFYIFNSVDSQTAMMSISKSTMEIVQAIVNVLSYISVFVSIVLGFLIVYANNFLIKRRKKEIGIYLTLGMSKFKVSTVLVLETIIVGVISLGIGLILGVGLSQLLSIFTAKLFEADMTKFTFVFSSGAMVSAIINFSFIYVIVMIFNIITLNRFKLIDLLYANRKNEKVKIKNGWLIFTIFIVSVVLIGYAYKLLYDGALLVVGRDFLIMIILGSIGTFLFFLSVSGFLLKVVQMRKKVYYKGLNMFILKQVNNKINTHVVSTTVISLMLLLTIGILSSSLAMASAMNASYIDNCPSDITVLFLDIESLQKLKQEPSYQRIVKHDYQFSYLNLKGLSQGDFISPKNDMYKQMDILKEQPMKVIKESDYNQIMSLNGKTDKKIHLANNQYQLVATLPMALECYNQFLEDNSTIKVGETTLTSLTNQVVELSITNSSGNEGFIVVSDEIVNKYGQIPKMSEIYLVGNYEGDKEVSEEKFQDFISIFNKQIEAEGHQINSFTRIELGEANIGTSALFTFVGLYLGIVFALASGTVLAIEQLSESSDNKERYCILGQLGASRPMVNCSLLVQIGITFMFPLVVALVHSFVALNEINYIINLMASINIADNILITTIFIIIVYGGYYLATYLASNRIINEQ</sequence>
<dbReference type="InterPro" id="IPR003838">
    <property type="entry name" value="ABC3_permease_C"/>
</dbReference>
<accession>A0A1I0ET23</accession>
<evidence type="ECO:0000256" key="4">
    <source>
        <dbReference type="ARBA" id="ARBA00022989"/>
    </source>
</evidence>
<keyword evidence="6" id="KW-0813">Transport</keyword>
<evidence type="ECO:0000256" key="5">
    <source>
        <dbReference type="ARBA" id="ARBA00023136"/>
    </source>
</evidence>
<protein>
    <submittedName>
        <fullName evidence="8">Bacitracin export permease protein BceB</fullName>
    </submittedName>
    <submittedName>
        <fullName evidence="9">Putative ABC transport system permease protein</fullName>
    </submittedName>
</protein>
<feature type="transmembrane region" description="Helical" evidence="6">
    <location>
        <begin position="105"/>
        <end position="138"/>
    </location>
</feature>
<keyword evidence="3 6" id="KW-0812">Transmembrane</keyword>
<evidence type="ECO:0000313" key="8">
    <source>
        <dbReference type="EMBL" id="GFI41481.1"/>
    </source>
</evidence>
<feature type="transmembrane region" description="Helical" evidence="6">
    <location>
        <begin position="158"/>
        <end position="184"/>
    </location>
</feature>
<evidence type="ECO:0000256" key="1">
    <source>
        <dbReference type="ARBA" id="ARBA00004651"/>
    </source>
</evidence>
<dbReference type="GeneID" id="78288378"/>
<organism evidence="9 10">
    <name type="scientific">Thomasclavelia cocleata</name>
    <dbReference type="NCBI Taxonomy" id="69824"/>
    <lineage>
        <taxon>Bacteria</taxon>
        <taxon>Bacillati</taxon>
        <taxon>Bacillota</taxon>
        <taxon>Erysipelotrichia</taxon>
        <taxon>Erysipelotrichales</taxon>
        <taxon>Coprobacillaceae</taxon>
        <taxon>Thomasclavelia</taxon>
    </lineage>
</organism>
<evidence type="ECO:0000259" key="7">
    <source>
        <dbReference type="Pfam" id="PF02687"/>
    </source>
</evidence>
<evidence type="ECO:0000256" key="3">
    <source>
        <dbReference type="ARBA" id="ARBA00022692"/>
    </source>
</evidence>
<keyword evidence="2 6" id="KW-1003">Cell membrane</keyword>
<dbReference type="EMBL" id="BLMI01000184">
    <property type="protein sequence ID" value="GFI41481.1"/>
    <property type="molecule type" value="Genomic_DNA"/>
</dbReference>
<feature type="transmembrane region" description="Helical" evidence="6">
    <location>
        <begin position="542"/>
        <end position="565"/>
    </location>
</feature>
<feature type="transmembrane region" description="Helical" evidence="6">
    <location>
        <begin position="637"/>
        <end position="658"/>
    </location>
</feature>
<evidence type="ECO:0000313" key="10">
    <source>
        <dbReference type="Proteomes" id="UP000198558"/>
    </source>
</evidence>
<dbReference type="InterPro" id="IPR027022">
    <property type="entry name" value="ABC_permease_BceB-typ"/>
</dbReference>
<evidence type="ECO:0000313" key="9">
    <source>
        <dbReference type="EMBL" id="SET48511.1"/>
    </source>
</evidence>
<feature type="transmembrane region" description="Helical" evidence="6">
    <location>
        <begin position="205"/>
        <end position="225"/>
    </location>
</feature>
<reference evidence="8 11" key="3">
    <citation type="journal article" date="2020" name="Microbiome">
        <title>Single-cell genomics of uncultured bacteria reveals dietary fiber responders in the mouse gut microbiota.</title>
        <authorList>
            <person name="Chijiiwa R."/>
            <person name="Hosokawa M."/>
            <person name="Kogawa M."/>
            <person name="Nishikawa Y."/>
            <person name="Ide K."/>
            <person name="Sakanashi C."/>
            <person name="Takahashi K."/>
            <person name="Takeyama H."/>
        </authorList>
    </citation>
    <scope>NUCLEOTIDE SEQUENCE [LARGE SCALE GENOMIC DNA]</scope>
    <source>
        <strain evidence="8">IMSAGC_017</strain>
    </source>
</reference>
<keyword evidence="4 6" id="KW-1133">Transmembrane helix</keyword>
<name>A0A1I0ET23_9FIRM</name>
<feature type="domain" description="ABC3 transporter permease C-terminal" evidence="7">
    <location>
        <begin position="65"/>
        <end position="183"/>
    </location>
</feature>
<dbReference type="GO" id="GO:0005886">
    <property type="term" value="C:plasma membrane"/>
    <property type="evidence" value="ECO:0007669"/>
    <property type="project" value="UniProtKB-SubCell"/>
</dbReference>
<dbReference type="Proteomes" id="UP000490821">
    <property type="component" value="Unassembled WGS sequence"/>
</dbReference>
<evidence type="ECO:0000256" key="2">
    <source>
        <dbReference type="ARBA" id="ARBA00022475"/>
    </source>
</evidence>
<keyword evidence="10" id="KW-1185">Reference proteome</keyword>
<evidence type="ECO:0000256" key="6">
    <source>
        <dbReference type="PIRNR" id="PIRNR018968"/>
    </source>
</evidence>
<reference evidence="9" key="1">
    <citation type="submission" date="2016-10" db="EMBL/GenBank/DDBJ databases">
        <authorList>
            <person name="de Groot N.N."/>
        </authorList>
    </citation>
    <scope>NUCLEOTIDE SEQUENCE [LARGE SCALE GENOMIC DNA]</scope>
    <source>
        <strain evidence="9">DSM 1551</strain>
    </source>
</reference>
<comment type="similarity">
    <text evidence="6">Belongs to the ABC-4 integral membrane protein family.</text>
</comment>
<dbReference type="PANTHER" id="PTHR46795:SF3">
    <property type="entry name" value="ABC TRANSPORTER PERMEASE"/>
    <property type="match status" value="1"/>
</dbReference>
<keyword evidence="5 6" id="KW-0472">Membrane</keyword>
<feature type="transmembrane region" description="Helical" evidence="6">
    <location>
        <begin position="237"/>
        <end position="260"/>
    </location>
</feature>
<dbReference type="GO" id="GO:0055085">
    <property type="term" value="P:transmembrane transport"/>
    <property type="evidence" value="ECO:0007669"/>
    <property type="project" value="UniProtKB-UniRule"/>
</dbReference>
<feature type="transmembrane region" description="Helical" evidence="6">
    <location>
        <begin position="290"/>
        <end position="317"/>
    </location>
</feature>
<dbReference type="Proteomes" id="UP000198558">
    <property type="component" value="Unassembled WGS sequence"/>
</dbReference>